<proteinExistence type="predicted"/>
<name>A0ABW5AMZ6_9BRAD</name>
<organism evidence="1 2">
    <name type="scientific">Rhodoplanes azumiensis</name>
    <dbReference type="NCBI Taxonomy" id="1897628"/>
    <lineage>
        <taxon>Bacteria</taxon>
        <taxon>Pseudomonadati</taxon>
        <taxon>Pseudomonadota</taxon>
        <taxon>Alphaproteobacteria</taxon>
        <taxon>Hyphomicrobiales</taxon>
        <taxon>Nitrobacteraceae</taxon>
        <taxon>Rhodoplanes</taxon>
    </lineage>
</organism>
<dbReference type="Proteomes" id="UP001597314">
    <property type="component" value="Unassembled WGS sequence"/>
</dbReference>
<protein>
    <submittedName>
        <fullName evidence="1">Uncharacterized protein</fullName>
    </submittedName>
</protein>
<evidence type="ECO:0000313" key="2">
    <source>
        <dbReference type="Proteomes" id="UP001597314"/>
    </source>
</evidence>
<comment type="caution">
    <text evidence="1">The sequence shown here is derived from an EMBL/GenBank/DDBJ whole genome shotgun (WGS) entry which is preliminary data.</text>
</comment>
<keyword evidence="2" id="KW-1185">Reference proteome</keyword>
<accession>A0ABW5AMZ6</accession>
<dbReference type="EMBL" id="JBHUIW010000018">
    <property type="protein sequence ID" value="MFD2183551.1"/>
    <property type="molecule type" value="Genomic_DNA"/>
</dbReference>
<evidence type="ECO:0000313" key="1">
    <source>
        <dbReference type="EMBL" id="MFD2183551.1"/>
    </source>
</evidence>
<dbReference type="RefSeq" id="WP_378478711.1">
    <property type="nucleotide sequence ID" value="NZ_JBHUIW010000018.1"/>
</dbReference>
<reference evidence="2" key="1">
    <citation type="journal article" date="2019" name="Int. J. Syst. Evol. Microbiol.">
        <title>The Global Catalogue of Microorganisms (GCM) 10K type strain sequencing project: providing services to taxonomists for standard genome sequencing and annotation.</title>
        <authorList>
            <consortium name="The Broad Institute Genomics Platform"/>
            <consortium name="The Broad Institute Genome Sequencing Center for Infectious Disease"/>
            <person name="Wu L."/>
            <person name="Ma J."/>
        </authorList>
    </citation>
    <scope>NUCLEOTIDE SEQUENCE [LARGE SCALE GENOMIC DNA]</scope>
    <source>
        <strain evidence="2">CGMCC 1.6774</strain>
    </source>
</reference>
<gene>
    <name evidence="1" type="ORF">ACFSOX_15455</name>
</gene>
<sequence>MGAAVIAIVVWVTAVLNGIGEPSEDAMRRAVTTTLSNQVRAVVDFVAETEGTVGVDRIRRAGTALFEVRGFRKQDCARRPDGDYDCGFSVELGTVAGPLQHSGRGRFRAGPRGGFVFSDAA</sequence>